<organism evidence="2 3">
    <name type="scientific">Aerophobetes bacterium</name>
    <dbReference type="NCBI Taxonomy" id="2030807"/>
    <lineage>
        <taxon>Bacteria</taxon>
        <taxon>Candidatus Aerophobota</taxon>
    </lineage>
</organism>
<dbReference type="Gene3D" id="3.40.50.720">
    <property type="entry name" value="NAD(P)-binding Rossmann-like Domain"/>
    <property type="match status" value="1"/>
</dbReference>
<dbReference type="PANTHER" id="PTHR42795">
    <property type="entry name" value="ALANINE DEHYDROGENASE"/>
    <property type="match status" value="1"/>
</dbReference>
<dbReference type="EMBL" id="SOIZ01000313">
    <property type="protein sequence ID" value="TET60221.1"/>
    <property type="molecule type" value="Genomic_DNA"/>
</dbReference>
<dbReference type="GO" id="GO:0000286">
    <property type="term" value="F:alanine dehydrogenase activity"/>
    <property type="evidence" value="ECO:0007669"/>
    <property type="project" value="TreeGrafter"/>
</dbReference>
<dbReference type="PANTHER" id="PTHR42795:SF1">
    <property type="entry name" value="ALANINE DEHYDROGENASE"/>
    <property type="match status" value="1"/>
</dbReference>
<protein>
    <submittedName>
        <fullName evidence="2">Alanine dehydrogenase</fullName>
    </submittedName>
</protein>
<dbReference type="Pfam" id="PF01262">
    <property type="entry name" value="AlaDh_PNT_C"/>
    <property type="match status" value="1"/>
</dbReference>
<feature type="non-terminal residue" evidence="2">
    <location>
        <position position="1"/>
    </location>
</feature>
<evidence type="ECO:0000259" key="1">
    <source>
        <dbReference type="SMART" id="SM01002"/>
    </source>
</evidence>
<dbReference type="GO" id="GO:0005886">
    <property type="term" value="C:plasma membrane"/>
    <property type="evidence" value="ECO:0007669"/>
    <property type="project" value="TreeGrafter"/>
</dbReference>
<dbReference type="Proteomes" id="UP000319130">
    <property type="component" value="Unassembled WGS sequence"/>
</dbReference>
<name>A0A523VZR9_UNCAE</name>
<dbReference type="SMART" id="SM01002">
    <property type="entry name" value="AlaDh_PNT_C"/>
    <property type="match status" value="1"/>
</dbReference>
<dbReference type="SUPFAM" id="SSF52283">
    <property type="entry name" value="Formate/glycerate dehydrogenase catalytic domain-like"/>
    <property type="match status" value="1"/>
</dbReference>
<dbReference type="InterPro" id="IPR036291">
    <property type="entry name" value="NAD(P)-bd_dom_sf"/>
</dbReference>
<dbReference type="GO" id="GO:0006524">
    <property type="term" value="P:alanine catabolic process"/>
    <property type="evidence" value="ECO:0007669"/>
    <property type="project" value="TreeGrafter"/>
</dbReference>
<sequence length="207" mass="21729">PGTLPARVTVLGGGTVGTSVARIALGMGAEVYVVDKDPKKLVYLDDLYQGRVKTLISVPQSIEMLIPGTDLLIGAVLIPGAKAPQIVTGKMIRKMEPGSVVLDVAIDQGGCMETSRPTSHSKPTFSVDGVIHYGVTNIPSIVARTSTYALSDTTFPYVLELANKGVSRAAKENPAITSGINLYEGKLTCKAVAEAHGLEHCPVNKCV</sequence>
<dbReference type="InterPro" id="IPR007698">
    <property type="entry name" value="AlaDH/PNT_NAD(H)-bd"/>
</dbReference>
<feature type="domain" description="Alanine dehydrogenase/pyridine nucleotide transhydrogenase NAD(H)-binding" evidence="1">
    <location>
        <begin position="2"/>
        <end position="134"/>
    </location>
</feature>
<dbReference type="SUPFAM" id="SSF51735">
    <property type="entry name" value="NAD(P)-binding Rossmann-fold domains"/>
    <property type="match status" value="1"/>
</dbReference>
<evidence type="ECO:0000313" key="2">
    <source>
        <dbReference type="EMBL" id="TET60221.1"/>
    </source>
</evidence>
<proteinExistence type="predicted"/>
<gene>
    <name evidence="2" type="ORF">E3J48_06925</name>
</gene>
<reference evidence="2 3" key="1">
    <citation type="submission" date="2019-03" db="EMBL/GenBank/DDBJ databases">
        <title>Metabolic potential of uncultured bacteria and archaea associated with petroleum seepage in deep-sea sediments.</title>
        <authorList>
            <person name="Dong X."/>
            <person name="Hubert C."/>
        </authorList>
    </citation>
    <scope>NUCLEOTIDE SEQUENCE [LARGE SCALE GENOMIC DNA]</scope>
    <source>
        <strain evidence="2">E29_bin52</strain>
    </source>
</reference>
<accession>A0A523VZR9</accession>
<dbReference type="PRINTS" id="PR00411">
    <property type="entry name" value="PNDRDTASEI"/>
</dbReference>
<evidence type="ECO:0000313" key="3">
    <source>
        <dbReference type="Proteomes" id="UP000319130"/>
    </source>
</evidence>
<dbReference type="AlphaFoldDB" id="A0A523VZR9"/>
<comment type="caution">
    <text evidence="2">The sequence shown here is derived from an EMBL/GenBank/DDBJ whole genome shotgun (WGS) entry which is preliminary data.</text>
</comment>